<name>A0A511XEC5_9PROT</name>
<reference evidence="1 2" key="1">
    <citation type="submission" date="2019-07" db="EMBL/GenBank/DDBJ databases">
        <title>Whole genome shotgun sequence of Acetobacter nitrogenifigens NBRC 105050.</title>
        <authorList>
            <person name="Hosoyama A."/>
            <person name="Uohara A."/>
            <person name="Ohji S."/>
            <person name="Ichikawa N."/>
        </authorList>
    </citation>
    <scope>NUCLEOTIDE SEQUENCE [LARGE SCALE GENOMIC DNA]</scope>
    <source>
        <strain evidence="1 2">NBRC 105050</strain>
    </source>
</reference>
<protein>
    <submittedName>
        <fullName evidence="1">Uncharacterized protein</fullName>
    </submittedName>
</protein>
<gene>
    <name evidence="1" type="ORF">ANI02nite_31940</name>
</gene>
<dbReference type="Proteomes" id="UP000321635">
    <property type="component" value="Unassembled WGS sequence"/>
</dbReference>
<evidence type="ECO:0000313" key="2">
    <source>
        <dbReference type="Proteomes" id="UP000321635"/>
    </source>
</evidence>
<sequence length="78" mass="8788">MHPRDPGVYPLAQSLLQARLLCLLKGGCRAPQDEIEALRRLNLPFANYIQGIEAAWRDRDGERGPRTIGNAFEEFHTG</sequence>
<accession>A0A511XEC5</accession>
<proteinExistence type="predicted"/>
<comment type="caution">
    <text evidence="1">The sequence shown here is derived from an EMBL/GenBank/DDBJ whole genome shotgun (WGS) entry which is preliminary data.</text>
</comment>
<keyword evidence="2" id="KW-1185">Reference proteome</keyword>
<organism evidence="1 2">
    <name type="scientific">Acetobacter nitrogenifigens DSM 23921 = NBRC 105050</name>
    <dbReference type="NCBI Taxonomy" id="1120919"/>
    <lineage>
        <taxon>Bacteria</taxon>
        <taxon>Pseudomonadati</taxon>
        <taxon>Pseudomonadota</taxon>
        <taxon>Alphaproteobacteria</taxon>
        <taxon>Acetobacterales</taxon>
        <taxon>Acetobacteraceae</taxon>
        <taxon>Acetobacter</taxon>
    </lineage>
</organism>
<evidence type="ECO:0000313" key="1">
    <source>
        <dbReference type="EMBL" id="GEN61310.1"/>
    </source>
</evidence>
<dbReference type="EMBL" id="BJYF01000032">
    <property type="protein sequence ID" value="GEN61310.1"/>
    <property type="molecule type" value="Genomic_DNA"/>
</dbReference>
<dbReference type="AlphaFoldDB" id="A0A511XEC5"/>